<name>A0A023WZY4_RUBRA</name>
<evidence type="ECO:0000256" key="2">
    <source>
        <dbReference type="SAM" id="Phobius"/>
    </source>
</evidence>
<feature type="transmembrane region" description="Helical" evidence="2">
    <location>
        <begin position="54"/>
        <end position="76"/>
    </location>
</feature>
<feature type="transmembrane region" description="Helical" evidence="2">
    <location>
        <begin position="25"/>
        <end position="47"/>
    </location>
</feature>
<dbReference type="Proteomes" id="UP000025229">
    <property type="component" value="Chromosome"/>
</dbReference>
<sequence>MSERHGKPPENGPDKGPGGNPNAPLLLMMGLVPLVVGLAVLAAVVLARSGFGPLVALGVPFTLSTVGVVVLGVWLARLAAARSGGSRDGER</sequence>
<dbReference type="RefSeq" id="WP_038680479.1">
    <property type="nucleotide sequence ID" value="NZ_CP007514.1"/>
</dbReference>
<dbReference type="HOGENOM" id="CLU_2425083_0_0_11"/>
<gene>
    <name evidence="3" type="ORF">RradSPS_0509</name>
    <name evidence="4" type="ORF">SIL72_04095</name>
</gene>
<reference evidence="3 5" key="1">
    <citation type="submission" date="2014-03" db="EMBL/GenBank/DDBJ databases">
        <title>Complete genome sequence of the Radio-Resistant Rubrobacter radiotolerans RSPS-4.</title>
        <authorList>
            <person name="Egas C.C."/>
            <person name="Barroso C.C."/>
            <person name="Froufe H.J.C."/>
            <person name="Pacheco J.J."/>
            <person name="Albuquerque L.L."/>
            <person name="da Costa M.M.S."/>
        </authorList>
    </citation>
    <scope>NUCLEOTIDE SEQUENCE [LARGE SCALE GENOMIC DNA]</scope>
    <source>
        <strain evidence="3 5">RSPS-4</strain>
    </source>
</reference>
<dbReference type="EMBL" id="JAWXXX010000001">
    <property type="protein sequence ID" value="MDX5893207.1"/>
    <property type="molecule type" value="Genomic_DNA"/>
</dbReference>
<dbReference type="Proteomes" id="UP001281130">
    <property type="component" value="Unassembled WGS sequence"/>
</dbReference>
<feature type="region of interest" description="Disordered" evidence="1">
    <location>
        <begin position="1"/>
        <end position="21"/>
    </location>
</feature>
<accession>A0A023WZY4</accession>
<evidence type="ECO:0000313" key="3">
    <source>
        <dbReference type="EMBL" id="AHY45792.1"/>
    </source>
</evidence>
<evidence type="ECO:0000313" key="4">
    <source>
        <dbReference type="EMBL" id="MDX5893207.1"/>
    </source>
</evidence>
<keyword evidence="5" id="KW-1185">Reference proteome</keyword>
<evidence type="ECO:0000256" key="1">
    <source>
        <dbReference type="SAM" id="MobiDB-lite"/>
    </source>
</evidence>
<organism evidence="3 5">
    <name type="scientific">Rubrobacter radiotolerans</name>
    <name type="common">Arthrobacter radiotolerans</name>
    <dbReference type="NCBI Taxonomy" id="42256"/>
    <lineage>
        <taxon>Bacteria</taxon>
        <taxon>Bacillati</taxon>
        <taxon>Actinomycetota</taxon>
        <taxon>Rubrobacteria</taxon>
        <taxon>Rubrobacterales</taxon>
        <taxon>Rubrobacteraceae</taxon>
        <taxon>Rubrobacter</taxon>
    </lineage>
</organism>
<reference evidence="4" key="2">
    <citation type="submission" date="2023-11" db="EMBL/GenBank/DDBJ databases">
        <title>MicrobeMod: A computational toolkit for identifying prokaryotic methylation and restriction-modification with nanopore sequencing.</title>
        <authorList>
            <person name="Crits-Christoph A."/>
            <person name="Kang S.C."/>
            <person name="Lee H."/>
            <person name="Ostrov N."/>
        </authorList>
    </citation>
    <scope>NUCLEOTIDE SEQUENCE</scope>
    <source>
        <strain evidence="4">ATCC 51242</strain>
    </source>
</reference>
<keyword evidence="2" id="KW-0472">Membrane</keyword>
<dbReference type="STRING" id="42256.RradSPS_0509"/>
<protein>
    <submittedName>
        <fullName evidence="3">Uncharacterized protein</fullName>
    </submittedName>
</protein>
<dbReference type="AlphaFoldDB" id="A0A023WZY4"/>
<keyword evidence="2" id="KW-0812">Transmembrane</keyword>
<evidence type="ECO:0000313" key="5">
    <source>
        <dbReference type="Proteomes" id="UP000025229"/>
    </source>
</evidence>
<keyword evidence="2" id="KW-1133">Transmembrane helix</keyword>
<proteinExistence type="predicted"/>
<dbReference type="EMBL" id="CP007514">
    <property type="protein sequence ID" value="AHY45792.1"/>
    <property type="molecule type" value="Genomic_DNA"/>
</dbReference>
<dbReference type="KEGG" id="rrd:RradSPS_0509"/>